<dbReference type="InterPro" id="IPR036736">
    <property type="entry name" value="ACP-like_sf"/>
</dbReference>
<evidence type="ECO:0000259" key="8">
    <source>
        <dbReference type="PROSITE" id="PS50075"/>
    </source>
</evidence>
<dbReference type="AlphaFoldDB" id="A0A9D1K7X6"/>
<comment type="PTM">
    <text evidence="7">4'-phosphopantetheine is transferred from CoA to a specific serine of apo-ACP by AcpS. This modification is essential for activity because fatty acids are bound in thioester linkage to the sulfhydryl of the prosthetic group.</text>
</comment>
<keyword evidence="3 7" id="KW-0597">Phosphoprotein</keyword>
<organism evidence="9 10">
    <name type="scientific">Candidatus Alectryocaccomicrobium excrementavium</name>
    <dbReference type="NCBI Taxonomy" id="2840668"/>
    <lineage>
        <taxon>Bacteria</taxon>
        <taxon>Bacillati</taxon>
        <taxon>Bacillota</taxon>
        <taxon>Clostridia</taxon>
        <taxon>Candidatus Alectryocaccomicrobium</taxon>
    </lineage>
</organism>
<dbReference type="Gene3D" id="1.10.1200.10">
    <property type="entry name" value="ACP-like"/>
    <property type="match status" value="1"/>
</dbReference>
<reference evidence="9" key="2">
    <citation type="journal article" date="2021" name="PeerJ">
        <title>Extensive microbial diversity within the chicken gut microbiome revealed by metagenomics and culture.</title>
        <authorList>
            <person name="Gilroy R."/>
            <person name="Ravi A."/>
            <person name="Getino M."/>
            <person name="Pursley I."/>
            <person name="Horton D.L."/>
            <person name="Alikhan N.F."/>
            <person name="Baker D."/>
            <person name="Gharbi K."/>
            <person name="Hall N."/>
            <person name="Watson M."/>
            <person name="Adriaenssens E.M."/>
            <person name="Foster-Nyarko E."/>
            <person name="Jarju S."/>
            <person name="Secka A."/>
            <person name="Antonio M."/>
            <person name="Oren A."/>
            <person name="Chaudhuri R.R."/>
            <person name="La Ragione R."/>
            <person name="Hildebrand F."/>
            <person name="Pallen M.J."/>
        </authorList>
    </citation>
    <scope>NUCLEOTIDE SEQUENCE</scope>
    <source>
        <strain evidence="9">13766</strain>
    </source>
</reference>
<evidence type="ECO:0000256" key="7">
    <source>
        <dbReference type="HAMAP-Rule" id="MF_01217"/>
    </source>
</evidence>
<comment type="function">
    <text evidence="7">Carrier of the growing fatty acid chain in fatty acid biosynthesis.</text>
</comment>
<keyword evidence="2 7" id="KW-0444">Lipid biosynthesis</keyword>
<keyword evidence="1 7" id="KW-0596">Phosphopantetheine</keyword>
<comment type="caution">
    <text evidence="9">The sequence shown here is derived from an EMBL/GenBank/DDBJ whole genome shotgun (WGS) entry which is preliminary data.</text>
</comment>
<dbReference type="Pfam" id="PF00550">
    <property type="entry name" value="PP-binding"/>
    <property type="match status" value="1"/>
</dbReference>
<keyword evidence="6 7" id="KW-0275">Fatty acid biosynthesis</keyword>
<dbReference type="GO" id="GO:0009245">
    <property type="term" value="P:lipid A biosynthetic process"/>
    <property type="evidence" value="ECO:0007669"/>
    <property type="project" value="TreeGrafter"/>
</dbReference>
<dbReference type="SUPFAM" id="SSF47336">
    <property type="entry name" value="ACP-like"/>
    <property type="match status" value="1"/>
</dbReference>
<dbReference type="GO" id="GO:0016020">
    <property type="term" value="C:membrane"/>
    <property type="evidence" value="ECO:0007669"/>
    <property type="project" value="GOC"/>
</dbReference>
<evidence type="ECO:0000256" key="4">
    <source>
        <dbReference type="ARBA" id="ARBA00022832"/>
    </source>
</evidence>
<reference evidence="9" key="1">
    <citation type="submission" date="2020-10" db="EMBL/GenBank/DDBJ databases">
        <authorList>
            <person name="Gilroy R."/>
        </authorList>
    </citation>
    <scope>NUCLEOTIDE SEQUENCE</scope>
    <source>
        <strain evidence="9">13766</strain>
    </source>
</reference>
<name>A0A9D1K7X6_9FIRM</name>
<dbReference type="NCBIfam" id="NF002150">
    <property type="entry name" value="PRK00982.1-4"/>
    <property type="match status" value="1"/>
</dbReference>
<keyword evidence="7" id="KW-0963">Cytoplasm</keyword>
<dbReference type="Proteomes" id="UP000824140">
    <property type="component" value="Unassembled WGS sequence"/>
</dbReference>
<gene>
    <name evidence="7" type="primary">acpP</name>
    <name evidence="9" type="ORF">IAA84_10190</name>
</gene>
<evidence type="ECO:0000313" key="10">
    <source>
        <dbReference type="Proteomes" id="UP000824140"/>
    </source>
</evidence>
<dbReference type="GO" id="GO:0000036">
    <property type="term" value="F:acyl carrier activity"/>
    <property type="evidence" value="ECO:0007669"/>
    <property type="project" value="UniProtKB-UniRule"/>
</dbReference>
<accession>A0A9D1K7X6</accession>
<keyword evidence="5 7" id="KW-0443">Lipid metabolism</keyword>
<dbReference type="PROSITE" id="PS50075">
    <property type="entry name" value="CARRIER"/>
    <property type="match status" value="1"/>
</dbReference>
<dbReference type="EMBL" id="DVJN01000195">
    <property type="protein sequence ID" value="HIS93373.1"/>
    <property type="molecule type" value="Genomic_DNA"/>
</dbReference>
<dbReference type="InterPro" id="IPR003231">
    <property type="entry name" value="ACP"/>
</dbReference>
<dbReference type="PANTHER" id="PTHR20863:SF76">
    <property type="entry name" value="CARRIER DOMAIN-CONTAINING PROTEIN"/>
    <property type="match status" value="1"/>
</dbReference>
<protein>
    <recommendedName>
        <fullName evidence="7">Acyl carrier protein</fullName>
        <shortName evidence="7">ACP</shortName>
    </recommendedName>
</protein>
<dbReference type="NCBIfam" id="NF002148">
    <property type="entry name" value="PRK00982.1-2"/>
    <property type="match status" value="1"/>
</dbReference>
<evidence type="ECO:0000256" key="6">
    <source>
        <dbReference type="ARBA" id="ARBA00023160"/>
    </source>
</evidence>
<feature type="modified residue" description="O-(pantetheine 4'-phosphoryl)serine" evidence="7">
    <location>
        <position position="35"/>
    </location>
</feature>
<feature type="domain" description="Carrier" evidence="8">
    <location>
        <begin position="1"/>
        <end position="75"/>
    </location>
</feature>
<dbReference type="InterPro" id="IPR009081">
    <property type="entry name" value="PP-bd_ACP"/>
</dbReference>
<comment type="similarity">
    <text evidence="7">Belongs to the acyl carrier protein (ACP) family.</text>
</comment>
<evidence type="ECO:0000313" key="9">
    <source>
        <dbReference type="EMBL" id="HIS93373.1"/>
    </source>
</evidence>
<evidence type="ECO:0000256" key="1">
    <source>
        <dbReference type="ARBA" id="ARBA00022450"/>
    </source>
</evidence>
<proteinExistence type="inferred from homology"/>
<comment type="pathway">
    <text evidence="7">Lipid metabolism; fatty acid biosynthesis.</text>
</comment>
<comment type="subcellular location">
    <subcellularLocation>
        <location evidence="7">Cytoplasm</location>
    </subcellularLocation>
</comment>
<evidence type="ECO:0000256" key="3">
    <source>
        <dbReference type="ARBA" id="ARBA00022553"/>
    </source>
</evidence>
<dbReference type="PANTHER" id="PTHR20863">
    <property type="entry name" value="ACYL CARRIER PROTEIN"/>
    <property type="match status" value="1"/>
</dbReference>
<evidence type="ECO:0000256" key="5">
    <source>
        <dbReference type="ARBA" id="ARBA00023098"/>
    </source>
</evidence>
<dbReference type="GO" id="GO:0005829">
    <property type="term" value="C:cytosol"/>
    <property type="evidence" value="ECO:0007669"/>
    <property type="project" value="TreeGrafter"/>
</dbReference>
<keyword evidence="4 7" id="KW-0276">Fatty acid metabolism</keyword>
<evidence type="ECO:0000256" key="2">
    <source>
        <dbReference type="ARBA" id="ARBA00022516"/>
    </source>
</evidence>
<dbReference type="GO" id="GO:0000035">
    <property type="term" value="F:acyl binding"/>
    <property type="evidence" value="ECO:0007669"/>
    <property type="project" value="TreeGrafter"/>
</dbReference>
<dbReference type="HAMAP" id="MF_01217">
    <property type="entry name" value="Acyl_carrier"/>
    <property type="match status" value="1"/>
</dbReference>
<sequence>MIYDKVAEMIADQLSISKDKITRESRLFEDLNADSANVMMLILDLEQEFGVSVEDDVLSNMRTVDDVVSYLEEHVGQ</sequence>